<keyword evidence="1" id="KW-0472">Membrane</keyword>
<keyword evidence="1" id="KW-1133">Transmembrane helix</keyword>
<feature type="transmembrane region" description="Helical" evidence="1">
    <location>
        <begin position="6"/>
        <end position="25"/>
    </location>
</feature>
<sequence length="52" mass="5270">MPAQTHLGLACGLGGLIGGHLGARFQPRLPEIAMCLTLGALAVALYVAQAVQ</sequence>
<dbReference type="AlphaFoldDB" id="A0A239MQ69"/>
<accession>A0A239MQ69</accession>
<name>A0A239MQ69_9ACTN</name>
<evidence type="ECO:0000313" key="3">
    <source>
        <dbReference type="Proteomes" id="UP000198280"/>
    </source>
</evidence>
<keyword evidence="3" id="KW-1185">Reference proteome</keyword>
<reference evidence="2 3" key="1">
    <citation type="submission" date="2017-06" db="EMBL/GenBank/DDBJ databases">
        <authorList>
            <person name="Kim H.J."/>
            <person name="Triplett B.A."/>
        </authorList>
    </citation>
    <scope>NUCLEOTIDE SEQUENCE [LARGE SCALE GENOMIC DNA]</scope>
    <source>
        <strain evidence="2 3">CGMCC 4.1858</strain>
    </source>
</reference>
<dbReference type="EMBL" id="FZOF01000026">
    <property type="protein sequence ID" value="SNT44987.1"/>
    <property type="molecule type" value="Genomic_DNA"/>
</dbReference>
<feature type="transmembrane region" description="Helical" evidence="1">
    <location>
        <begin position="32"/>
        <end position="51"/>
    </location>
</feature>
<evidence type="ECO:0000256" key="1">
    <source>
        <dbReference type="SAM" id="Phobius"/>
    </source>
</evidence>
<gene>
    <name evidence="2" type="ORF">SAMN05216252_12686</name>
</gene>
<organism evidence="2 3">
    <name type="scientific">Actinacidiphila glaucinigra</name>
    <dbReference type="NCBI Taxonomy" id="235986"/>
    <lineage>
        <taxon>Bacteria</taxon>
        <taxon>Bacillati</taxon>
        <taxon>Actinomycetota</taxon>
        <taxon>Actinomycetes</taxon>
        <taxon>Kitasatosporales</taxon>
        <taxon>Streptomycetaceae</taxon>
        <taxon>Actinacidiphila</taxon>
    </lineage>
</organism>
<keyword evidence="1" id="KW-0812">Transmembrane</keyword>
<proteinExistence type="predicted"/>
<dbReference type="Proteomes" id="UP000198280">
    <property type="component" value="Unassembled WGS sequence"/>
</dbReference>
<protein>
    <submittedName>
        <fullName evidence="2">Uncharacterized protein</fullName>
    </submittedName>
</protein>
<evidence type="ECO:0000313" key="2">
    <source>
        <dbReference type="EMBL" id="SNT44987.1"/>
    </source>
</evidence>